<keyword evidence="5" id="KW-0489">Methyltransferase</keyword>
<dbReference type="Proteomes" id="UP000011083">
    <property type="component" value="Unassembled WGS sequence"/>
</dbReference>
<sequence length="457" mass="50478">MNTGGGDDQHEEEHEEEREEDEEEAARNNAFLHHLLAAMVTRQRTNDTNDELIASLKRSGALRSPEVEAALRAVPRGPFVPADLADQAYVDTPLRLAAFGFNISAPHMYAMCLEALGLELGHTFLDIGSGCGHMTALGGQLVGKAGRADGIDLLPEYKRFAEDNLQRLKVETGLELPNLHFEVRNCFLPDLESLVDLLNPGGILVTPNEDSLVKVTKSADGQSTSIDKLASVRYGDLKVPSDAEIKEAQLALERKKATTIEIPPDTFVQDFARLLNNPDLSDVTFVVEGRKVPAHRFILQVRSEHFRAMFSNGLKESRDSEVVLHDTDYVPFMACLEFIYSGQVKIPDPDFAIELIGEANKLQLVRLKALCEDLISKNIDIENAAYVYQVGSYHAVPRLRSIALDFVVTNFDQVSKTKSFLELDRTLLLEVMQEACKLVTQTRGNGTSSSSSSSFSS</sequence>
<name>L8GZG2_ACACF</name>
<dbReference type="EC" id="2.1.1.77" evidence="3"/>
<dbReference type="OMA" id="FRICKEF"/>
<dbReference type="InterPro" id="IPR000210">
    <property type="entry name" value="BTB/POZ_dom"/>
</dbReference>
<dbReference type="InterPro" id="IPR011333">
    <property type="entry name" value="SKP1/BTB/POZ_sf"/>
</dbReference>
<dbReference type="PANTHER" id="PTHR11579">
    <property type="entry name" value="PROTEIN-L-ISOASPARTATE O-METHYLTRANSFERASE"/>
    <property type="match status" value="1"/>
</dbReference>
<evidence type="ECO:0000256" key="4">
    <source>
        <dbReference type="ARBA" id="ARBA00022490"/>
    </source>
</evidence>
<dbReference type="GO" id="GO:0005737">
    <property type="term" value="C:cytoplasm"/>
    <property type="evidence" value="ECO:0007669"/>
    <property type="project" value="UniProtKB-SubCell"/>
</dbReference>
<dbReference type="GeneID" id="14918648"/>
<evidence type="ECO:0000256" key="2">
    <source>
        <dbReference type="ARBA" id="ARBA00005369"/>
    </source>
</evidence>
<comment type="similarity">
    <text evidence="2">Belongs to the methyltransferase superfamily. L-isoaspartyl/D-aspartyl protein methyltransferase family.</text>
</comment>
<keyword evidence="7" id="KW-0949">S-adenosyl-L-methionine</keyword>
<dbReference type="CDD" id="cd14733">
    <property type="entry name" value="BACK"/>
    <property type="match status" value="1"/>
</dbReference>
<feature type="domain" description="BTB" evidence="9">
    <location>
        <begin position="281"/>
        <end position="348"/>
    </location>
</feature>
<dbReference type="Pfam" id="PF01135">
    <property type="entry name" value="PCMT"/>
    <property type="match status" value="1"/>
</dbReference>
<dbReference type="PANTHER" id="PTHR11579:SF0">
    <property type="entry name" value="PROTEIN-L-ISOASPARTATE(D-ASPARTATE) O-METHYLTRANSFERASE"/>
    <property type="match status" value="1"/>
</dbReference>
<evidence type="ECO:0000256" key="5">
    <source>
        <dbReference type="ARBA" id="ARBA00022603"/>
    </source>
</evidence>
<dbReference type="VEuPathDB" id="AmoebaDB:ACA1_207350"/>
<dbReference type="EMBL" id="KB007966">
    <property type="protein sequence ID" value="ELR17918.1"/>
    <property type="molecule type" value="Genomic_DNA"/>
</dbReference>
<keyword evidence="6" id="KW-0808">Transferase</keyword>
<reference evidence="10 11" key="1">
    <citation type="journal article" date="2013" name="Genome Biol.">
        <title>Genome of Acanthamoeba castellanii highlights extensive lateral gene transfer and early evolution of tyrosine kinase signaling.</title>
        <authorList>
            <person name="Clarke M."/>
            <person name="Lohan A.J."/>
            <person name="Liu B."/>
            <person name="Lagkouvardos I."/>
            <person name="Roy S."/>
            <person name="Zafar N."/>
            <person name="Bertelli C."/>
            <person name="Schilde C."/>
            <person name="Kianianmomeni A."/>
            <person name="Burglin T.R."/>
            <person name="Frech C."/>
            <person name="Turcotte B."/>
            <person name="Kopec K.O."/>
            <person name="Synnott J.M."/>
            <person name="Choo C."/>
            <person name="Paponov I."/>
            <person name="Finkler A."/>
            <person name="Soon Heng Tan C."/>
            <person name="Hutchins A.P."/>
            <person name="Weinmeier T."/>
            <person name="Rattei T."/>
            <person name="Chu J.S."/>
            <person name="Gimenez G."/>
            <person name="Irimia M."/>
            <person name="Rigden D.J."/>
            <person name="Fitzpatrick D.A."/>
            <person name="Lorenzo-Morales J."/>
            <person name="Bateman A."/>
            <person name="Chiu C.H."/>
            <person name="Tang P."/>
            <person name="Hegemann P."/>
            <person name="Fromm H."/>
            <person name="Raoult D."/>
            <person name="Greub G."/>
            <person name="Miranda-Saavedra D."/>
            <person name="Chen N."/>
            <person name="Nash P."/>
            <person name="Ginger M.L."/>
            <person name="Horn M."/>
            <person name="Schaap P."/>
            <person name="Caler L."/>
            <person name="Loftus B."/>
        </authorList>
    </citation>
    <scope>NUCLEOTIDE SEQUENCE [LARGE SCALE GENOMIC DNA]</scope>
    <source>
        <strain evidence="10 11">Neff</strain>
    </source>
</reference>
<evidence type="ECO:0000256" key="7">
    <source>
        <dbReference type="ARBA" id="ARBA00022691"/>
    </source>
</evidence>
<dbReference type="Gene3D" id="3.40.50.150">
    <property type="entry name" value="Vaccinia Virus protein VP39"/>
    <property type="match status" value="1"/>
</dbReference>
<dbReference type="Pfam" id="PF07707">
    <property type="entry name" value="BACK"/>
    <property type="match status" value="1"/>
</dbReference>
<dbReference type="GO" id="GO:0032259">
    <property type="term" value="P:methylation"/>
    <property type="evidence" value="ECO:0007669"/>
    <property type="project" value="UniProtKB-KW"/>
</dbReference>
<proteinExistence type="inferred from homology"/>
<dbReference type="GO" id="GO:0004719">
    <property type="term" value="F:protein-L-isoaspartate (D-aspartate) O-methyltransferase activity"/>
    <property type="evidence" value="ECO:0007669"/>
    <property type="project" value="UniProtKB-EC"/>
</dbReference>
<evidence type="ECO:0000313" key="10">
    <source>
        <dbReference type="EMBL" id="ELR17918.1"/>
    </source>
</evidence>
<dbReference type="RefSeq" id="XP_004339934.1">
    <property type="nucleotide sequence ID" value="XM_004339886.1"/>
</dbReference>
<dbReference type="InterPro" id="IPR000682">
    <property type="entry name" value="PCMT"/>
</dbReference>
<feature type="region of interest" description="Disordered" evidence="8">
    <location>
        <begin position="1"/>
        <end position="26"/>
    </location>
</feature>
<dbReference type="Gene3D" id="3.30.710.10">
    <property type="entry name" value="Potassium Channel Kv1.1, Chain A"/>
    <property type="match status" value="1"/>
</dbReference>
<dbReference type="AlphaFoldDB" id="L8GZG2"/>
<dbReference type="SMART" id="SM00225">
    <property type="entry name" value="BTB"/>
    <property type="match status" value="1"/>
</dbReference>
<organism evidence="10 11">
    <name type="scientific">Acanthamoeba castellanii (strain ATCC 30010 / Neff)</name>
    <dbReference type="NCBI Taxonomy" id="1257118"/>
    <lineage>
        <taxon>Eukaryota</taxon>
        <taxon>Amoebozoa</taxon>
        <taxon>Discosea</taxon>
        <taxon>Longamoebia</taxon>
        <taxon>Centramoebida</taxon>
        <taxon>Acanthamoebidae</taxon>
        <taxon>Acanthamoeba</taxon>
    </lineage>
</organism>
<dbReference type="InterPro" id="IPR029063">
    <property type="entry name" value="SAM-dependent_MTases_sf"/>
</dbReference>
<dbReference type="InterPro" id="IPR011705">
    <property type="entry name" value="BACK"/>
</dbReference>
<feature type="compositionally biased region" description="Acidic residues" evidence="8">
    <location>
        <begin position="13"/>
        <end position="24"/>
    </location>
</feature>
<evidence type="ECO:0000256" key="6">
    <source>
        <dbReference type="ARBA" id="ARBA00022679"/>
    </source>
</evidence>
<dbReference type="KEGG" id="acan:ACA1_207350"/>
<keyword evidence="4" id="KW-0963">Cytoplasm</keyword>
<accession>L8GZG2</accession>
<dbReference type="SUPFAM" id="SSF53335">
    <property type="entry name" value="S-adenosyl-L-methionine-dependent methyltransferases"/>
    <property type="match status" value="1"/>
</dbReference>
<gene>
    <name evidence="10" type="ORF">ACA1_207350</name>
</gene>
<dbReference type="Pfam" id="PF00651">
    <property type="entry name" value="BTB"/>
    <property type="match status" value="1"/>
</dbReference>
<protein>
    <recommendedName>
        <fullName evidence="3">protein-L-isoaspartate(D-aspartate) O-methyltransferase</fullName>
        <ecNumber evidence="3">2.1.1.77</ecNumber>
    </recommendedName>
</protein>
<comment type="subcellular location">
    <subcellularLocation>
        <location evidence="1">Cytoplasm</location>
    </subcellularLocation>
</comment>
<evidence type="ECO:0000256" key="1">
    <source>
        <dbReference type="ARBA" id="ARBA00004496"/>
    </source>
</evidence>
<dbReference type="Gene3D" id="1.25.40.420">
    <property type="match status" value="1"/>
</dbReference>
<dbReference type="OrthoDB" id="18124at2759"/>
<evidence type="ECO:0000259" key="9">
    <source>
        <dbReference type="PROSITE" id="PS50097"/>
    </source>
</evidence>
<evidence type="ECO:0000256" key="8">
    <source>
        <dbReference type="SAM" id="MobiDB-lite"/>
    </source>
</evidence>
<evidence type="ECO:0000256" key="3">
    <source>
        <dbReference type="ARBA" id="ARBA00011890"/>
    </source>
</evidence>
<keyword evidence="11" id="KW-1185">Reference proteome</keyword>
<evidence type="ECO:0000313" key="11">
    <source>
        <dbReference type="Proteomes" id="UP000011083"/>
    </source>
</evidence>
<dbReference type="PROSITE" id="PS50097">
    <property type="entry name" value="BTB"/>
    <property type="match status" value="1"/>
</dbReference>
<dbReference type="SUPFAM" id="SSF54695">
    <property type="entry name" value="POZ domain"/>
    <property type="match status" value="1"/>
</dbReference>